<dbReference type="EMBL" id="BQNB010020620">
    <property type="protein sequence ID" value="GJT97869.1"/>
    <property type="molecule type" value="Genomic_DNA"/>
</dbReference>
<reference evidence="2" key="2">
    <citation type="submission" date="2022-01" db="EMBL/GenBank/DDBJ databases">
        <authorList>
            <person name="Yamashiro T."/>
            <person name="Shiraishi A."/>
            <person name="Satake H."/>
            <person name="Nakayama K."/>
        </authorList>
    </citation>
    <scope>NUCLEOTIDE SEQUENCE</scope>
</reference>
<name>A0ABQ5ICI7_9ASTR</name>
<proteinExistence type="predicted"/>
<evidence type="ECO:0000313" key="3">
    <source>
        <dbReference type="Proteomes" id="UP001151760"/>
    </source>
</evidence>
<evidence type="ECO:0000313" key="2">
    <source>
        <dbReference type="EMBL" id="GJT97869.1"/>
    </source>
</evidence>
<feature type="compositionally biased region" description="Basic and acidic residues" evidence="1">
    <location>
        <begin position="138"/>
        <end position="155"/>
    </location>
</feature>
<reference evidence="2" key="1">
    <citation type="journal article" date="2022" name="Int. J. Mol. Sci.">
        <title>Draft Genome of Tanacetum Coccineum: Genomic Comparison of Closely Related Tanacetum-Family Plants.</title>
        <authorList>
            <person name="Yamashiro T."/>
            <person name="Shiraishi A."/>
            <person name="Nakayama K."/>
            <person name="Satake H."/>
        </authorList>
    </citation>
    <scope>NUCLEOTIDE SEQUENCE</scope>
</reference>
<sequence>MNSIPLAEWRNVFQPPGLSDLEKFYCFITEFDLENNSLVYDEGMTWFQEDEQVQEKQSDDTEVLIEEQEPTKLVEDQGSSEKGQPKVTTADTTLNTAGATISTAGETPVVSTAGRIVYSRRSAEKRKDRGKSILTETEPEKKSKKQLELERLRHE</sequence>
<feature type="region of interest" description="Disordered" evidence="1">
    <location>
        <begin position="68"/>
        <end position="87"/>
    </location>
</feature>
<protein>
    <submittedName>
        <fullName evidence="2">Uncharacterized protein</fullName>
    </submittedName>
</protein>
<dbReference type="Proteomes" id="UP001151760">
    <property type="component" value="Unassembled WGS sequence"/>
</dbReference>
<comment type="caution">
    <text evidence="2">The sequence shown here is derived from an EMBL/GenBank/DDBJ whole genome shotgun (WGS) entry which is preliminary data.</text>
</comment>
<keyword evidence="3" id="KW-1185">Reference proteome</keyword>
<accession>A0ABQ5ICI7</accession>
<feature type="region of interest" description="Disordered" evidence="1">
    <location>
        <begin position="121"/>
        <end position="155"/>
    </location>
</feature>
<evidence type="ECO:0000256" key="1">
    <source>
        <dbReference type="SAM" id="MobiDB-lite"/>
    </source>
</evidence>
<gene>
    <name evidence="2" type="ORF">Tco_1093387</name>
</gene>
<feature type="compositionally biased region" description="Basic and acidic residues" evidence="1">
    <location>
        <begin position="121"/>
        <end position="131"/>
    </location>
</feature>
<organism evidence="2 3">
    <name type="scientific">Tanacetum coccineum</name>
    <dbReference type="NCBI Taxonomy" id="301880"/>
    <lineage>
        <taxon>Eukaryota</taxon>
        <taxon>Viridiplantae</taxon>
        <taxon>Streptophyta</taxon>
        <taxon>Embryophyta</taxon>
        <taxon>Tracheophyta</taxon>
        <taxon>Spermatophyta</taxon>
        <taxon>Magnoliopsida</taxon>
        <taxon>eudicotyledons</taxon>
        <taxon>Gunneridae</taxon>
        <taxon>Pentapetalae</taxon>
        <taxon>asterids</taxon>
        <taxon>campanulids</taxon>
        <taxon>Asterales</taxon>
        <taxon>Asteraceae</taxon>
        <taxon>Asteroideae</taxon>
        <taxon>Anthemideae</taxon>
        <taxon>Anthemidinae</taxon>
        <taxon>Tanacetum</taxon>
    </lineage>
</organism>